<dbReference type="InterPro" id="IPR039426">
    <property type="entry name" value="TonB-dep_rcpt-like"/>
</dbReference>
<keyword evidence="5 9" id="KW-0798">TonB box</keyword>
<dbReference type="Gene3D" id="2.170.130.10">
    <property type="entry name" value="TonB-dependent receptor, plug domain"/>
    <property type="match status" value="1"/>
</dbReference>
<dbReference type="Gene3D" id="2.60.40.1120">
    <property type="entry name" value="Carboxypeptidase-like, regulatory domain"/>
    <property type="match status" value="1"/>
</dbReference>
<dbReference type="SUPFAM" id="SSF56935">
    <property type="entry name" value="Porins"/>
    <property type="match status" value="1"/>
</dbReference>
<dbReference type="InterPro" id="IPR000531">
    <property type="entry name" value="Beta-barrel_TonB"/>
</dbReference>
<dbReference type="EMBL" id="JBHULH010000004">
    <property type="protein sequence ID" value="MFD2567424.1"/>
    <property type="molecule type" value="Genomic_DNA"/>
</dbReference>
<dbReference type="Pfam" id="PF07715">
    <property type="entry name" value="Plug"/>
    <property type="match status" value="1"/>
</dbReference>
<dbReference type="InterPro" id="IPR010104">
    <property type="entry name" value="TonB_rcpt_bac"/>
</dbReference>
<keyword evidence="14" id="KW-1185">Reference proteome</keyword>
<feature type="domain" description="TonB-dependent receptor-like beta-barrel" evidence="11">
    <location>
        <begin position="459"/>
        <end position="918"/>
    </location>
</feature>
<keyword evidence="2 8" id="KW-0813">Transport</keyword>
<comment type="caution">
    <text evidence="13">The sequence shown here is derived from an EMBL/GenBank/DDBJ whole genome shotgun (WGS) entry which is preliminary data.</text>
</comment>
<keyword evidence="7 8" id="KW-0998">Cell outer membrane</keyword>
<evidence type="ECO:0000256" key="6">
    <source>
        <dbReference type="ARBA" id="ARBA00023136"/>
    </source>
</evidence>
<keyword evidence="3 8" id="KW-1134">Transmembrane beta strand</keyword>
<feature type="domain" description="TonB-dependent receptor plug" evidence="12">
    <location>
        <begin position="131"/>
        <end position="233"/>
    </location>
</feature>
<evidence type="ECO:0000256" key="7">
    <source>
        <dbReference type="ARBA" id="ARBA00023237"/>
    </source>
</evidence>
<dbReference type="PANTHER" id="PTHR40980">
    <property type="entry name" value="PLUG DOMAIN-CONTAINING PROTEIN"/>
    <property type="match status" value="1"/>
</dbReference>
<protein>
    <submittedName>
        <fullName evidence="13">TonB-dependent receptor</fullName>
    </submittedName>
</protein>
<evidence type="ECO:0000313" key="14">
    <source>
        <dbReference type="Proteomes" id="UP001597508"/>
    </source>
</evidence>
<evidence type="ECO:0000259" key="12">
    <source>
        <dbReference type="Pfam" id="PF07715"/>
    </source>
</evidence>
<evidence type="ECO:0000256" key="5">
    <source>
        <dbReference type="ARBA" id="ARBA00023077"/>
    </source>
</evidence>
<keyword evidence="4 8" id="KW-0812">Transmembrane</keyword>
<dbReference type="Gene3D" id="2.40.170.20">
    <property type="entry name" value="TonB-dependent receptor, beta-barrel domain"/>
    <property type="match status" value="1"/>
</dbReference>
<dbReference type="Pfam" id="PF00593">
    <property type="entry name" value="TonB_dep_Rec_b-barrel"/>
    <property type="match status" value="1"/>
</dbReference>
<gene>
    <name evidence="13" type="ORF">ACFSRZ_08570</name>
</gene>
<name>A0ABW5LT86_9FLAO</name>
<feature type="chain" id="PRO_5045890860" evidence="10">
    <location>
        <begin position="22"/>
        <end position="953"/>
    </location>
</feature>
<reference evidence="14" key="1">
    <citation type="journal article" date="2019" name="Int. J. Syst. Evol. Microbiol.">
        <title>The Global Catalogue of Microorganisms (GCM) 10K type strain sequencing project: providing services to taxonomists for standard genome sequencing and annotation.</title>
        <authorList>
            <consortium name="The Broad Institute Genomics Platform"/>
            <consortium name="The Broad Institute Genome Sequencing Center for Infectious Disease"/>
            <person name="Wu L."/>
            <person name="Ma J."/>
        </authorList>
    </citation>
    <scope>NUCLEOTIDE SEQUENCE [LARGE SCALE GENOMIC DNA]</scope>
    <source>
        <strain evidence="14">KCTC 52127</strain>
    </source>
</reference>
<dbReference type="SUPFAM" id="SSF49464">
    <property type="entry name" value="Carboxypeptidase regulatory domain-like"/>
    <property type="match status" value="1"/>
</dbReference>
<evidence type="ECO:0000256" key="2">
    <source>
        <dbReference type="ARBA" id="ARBA00022448"/>
    </source>
</evidence>
<keyword evidence="6 8" id="KW-0472">Membrane</keyword>
<evidence type="ECO:0000259" key="11">
    <source>
        <dbReference type="Pfam" id="PF00593"/>
    </source>
</evidence>
<sequence>MTNSKFLLSLCTFFIALVNYAQTASIKGVISDGSYPLPGASIMVKGTSKGVNTDFDGNFTLSNVELGKIELVISYIGFQTKTVTVEVKEKVNNLGTINLIESSQSLDEVIVKSLSRRNSEARALSIQKRSVSIMNVIAADGIGKLPDRNAAETVQRIQGLSIERDQGEGRFVSVRGLPPFWASTTINGNRIPTAEEETTSRATAFDFFPSEMIGYVQAAKAITPDMEGDGIGGSVNFITQTPPSKETLSVTLGTGTNVKAGKANYNAAFTYGNRTPDNKFGFLVNVSHWNRSWATDNFEARRKGDQGVFRLELRDYTGVRQTTGVNTVFDYKLDDNNKFIVRGIYGTLADEETHYKHRIRFDKFDETDNTARVELQNIHDELITQLVAFDFGGEHSLFNDAGKLDWNVGSYENEFKYGNIPNAEDNSYFVLKFNQSGVGIKPAYAVSKPDGAGDHRAYWKADGGPMDFNNPSTIFDVFSDNNFKLDPAQQQIASDGLNFYKVYVNEKDRVVLTANYEHKFNDKLKVKVGAKYRDKVRKAEYGDYFYAPQGNADIALSDLSQYLITQPGKSDFLKELAPNASSSFNQVVSTQGMSTFYNLNQGNFDFIPGDSDALASGGGLSRNFTVNEDQYAAYGMTTYKVSEKLTFVGGLRIEATKTAVEGYSYNEDDNVLVKAKNTNRYLTYLPALHAKYSFDSNTNLRAAITRTYARPNFGDISPGVSYSEADNEAQGGNPGLEPTFSWNYDLLFEHYFSNVGIVNAGLFYKDLKDPVFASTSIIGGVETKRPENGGNAHILGLEVGANVRFDIFAKEGFLSKLGVQANATFMDSEMIIPGGDENGNDRTVTTPYQAKELYNAQLYFEDDKFNVRFAFNHKGKYAVDFGDKDINDEYYGKYSTLDFSGSFRINNHFSIFADVNNILNEPLIYHYGANDTARPKQVEYYGVKGSLGIKLNL</sequence>
<comment type="similarity">
    <text evidence="8 9">Belongs to the TonB-dependent receptor family.</text>
</comment>
<dbReference type="RefSeq" id="WP_379666135.1">
    <property type="nucleotide sequence ID" value="NZ_JBHULH010000004.1"/>
</dbReference>
<dbReference type="PROSITE" id="PS52016">
    <property type="entry name" value="TONB_DEPENDENT_REC_3"/>
    <property type="match status" value="1"/>
</dbReference>
<dbReference type="InterPro" id="IPR008969">
    <property type="entry name" value="CarboxyPept-like_regulatory"/>
</dbReference>
<feature type="signal peptide" evidence="10">
    <location>
        <begin position="1"/>
        <end position="21"/>
    </location>
</feature>
<dbReference type="Pfam" id="PF13715">
    <property type="entry name" value="CarbopepD_reg_2"/>
    <property type="match status" value="1"/>
</dbReference>
<comment type="subcellular location">
    <subcellularLocation>
        <location evidence="1 8">Cell outer membrane</location>
        <topology evidence="1 8">Multi-pass membrane protein</topology>
    </subcellularLocation>
</comment>
<organism evidence="13 14">
    <name type="scientific">Pseudotenacibaculum haliotis</name>
    <dbReference type="NCBI Taxonomy" id="1862138"/>
    <lineage>
        <taxon>Bacteria</taxon>
        <taxon>Pseudomonadati</taxon>
        <taxon>Bacteroidota</taxon>
        <taxon>Flavobacteriia</taxon>
        <taxon>Flavobacteriales</taxon>
        <taxon>Flavobacteriaceae</taxon>
        <taxon>Pseudotenacibaculum</taxon>
    </lineage>
</organism>
<evidence type="ECO:0000256" key="1">
    <source>
        <dbReference type="ARBA" id="ARBA00004571"/>
    </source>
</evidence>
<dbReference type="InterPro" id="IPR012910">
    <property type="entry name" value="Plug_dom"/>
</dbReference>
<proteinExistence type="inferred from homology"/>
<dbReference type="InterPro" id="IPR037066">
    <property type="entry name" value="Plug_dom_sf"/>
</dbReference>
<dbReference type="PANTHER" id="PTHR40980:SF4">
    <property type="entry name" value="TONB-DEPENDENT RECEPTOR-LIKE BETA-BARREL DOMAIN-CONTAINING PROTEIN"/>
    <property type="match status" value="1"/>
</dbReference>
<evidence type="ECO:0000256" key="4">
    <source>
        <dbReference type="ARBA" id="ARBA00022692"/>
    </source>
</evidence>
<evidence type="ECO:0000313" key="13">
    <source>
        <dbReference type="EMBL" id="MFD2567424.1"/>
    </source>
</evidence>
<evidence type="ECO:0000256" key="9">
    <source>
        <dbReference type="RuleBase" id="RU003357"/>
    </source>
</evidence>
<dbReference type="NCBIfam" id="TIGR01782">
    <property type="entry name" value="TonB-Xanth-Caul"/>
    <property type="match status" value="1"/>
</dbReference>
<evidence type="ECO:0000256" key="8">
    <source>
        <dbReference type="PROSITE-ProRule" id="PRU01360"/>
    </source>
</evidence>
<evidence type="ECO:0000256" key="10">
    <source>
        <dbReference type="SAM" id="SignalP"/>
    </source>
</evidence>
<accession>A0ABW5LT86</accession>
<evidence type="ECO:0000256" key="3">
    <source>
        <dbReference type="ARBA" id="ARBA00022452"/>
    </source>
</evidence>
<dbReference type="Proteomes" id="UP001597508">
    <property type="component" value="Unassembled WGS sequence"/>
</dbReference>
<keyword evidence="10" id="KW-0732">Signal</keyword>
<keyword evidence="13" id="KW-0675">Receptor</keyword>
<dbReference type="InterPro" id="IPR036942">
    <property type="entry name" value="Beta-barrel_TonB_sf"/>
</dbReference>